<feature type="region of interest" description="Disordered" evidence="4">
    <location>
        <begin position="548"/>
        <end position="600"/>
    </location>
</feature>
<feature type="domain" description="PWWP" evidence="5">
    <location>
        <begin position="982"/>
        <end position="1044"/>
    </location>
</feature>
<dbReference type="InterPro" id="IPR000313">
    <property type="entry name" value="PWWP_dom"/>
</dbReference>
<dbReference type="InterPro" id="IPR003591">
    <property type="entry name" value="Leu-rich_rpt_typical-subtyp"/>
</dbReference>
<feature type="compositionally biased region" description="Basic and acidic residues" evidence="4">
    <location>
        <begin position="782"/>
        <end position="796"/>
    </location>
</feature>
<dbReference type="SMART" id="SM00364">
    <property type="entry name" value="LRR_BAC"/>
    <property type="match status" value="2"/>
</dbReference>
<gene>
    <name evidence="6" type="ORF">KOW79_002320</name>
</gene>
<reference evidence="6 7" key="1">
    <citation type="submission" date="2021-06" db="EMBL/GenBank/DDBJ databases">
        <title>Chromosome-level genome assembly of the red-tail catfish (Hemibagrus wyckioides).</title>
        <authorList>
            <person name="Shao F."/>
        </authorList>
    </citation>
    <scope>NUCLEOTIDE SEQUENCE [LARGE SCALE GENOMIC DNA]</scope>
    <source>
        <strain evidence="6">EC202008001</strain>
        <tissue evidence="6">Blood</tissue>
    </source>
</reference>
<dbReference type="Pfam" id="PF00855">
    <property type="entry name" value="PWWP"/>
    <property type="match status" value="1"/>
</dbReference>
<proteinExistence type="predicted"/>
<dbReference type="EMBL" id="JAHKSW010000003">
    <property type="protein sequence ID" value="KAG7333913.1"/>
    <property type="molecule type" value="Genomic_DNA"/>
</dbReference>
<comment type="caution">
    <text evidence="6">The sequence shown here is derived from an EMBL/GenBank/DDBJ whole genome shotgun (WGS) entry which is preliminary data.</text>
</comment>
<dbReference type="OrthoDB" id="5964980at2759"/>
<feature type="compositionally biased region" description="Basic and acidic residues" evidence="4">
    <location>
        <begin position="677"/>
        <end position="733"/>
    </location>
</feature>
<dbReference type="Proteomes" id="UP000824219">
    <property type="component" value="Linkage Group LG03"/>
</dbReference>
<feature type="coiled-coil region" evidence="3">
    <location>
        <begin position="288"/>
        <end position="325"/>
    </location>
</feature>
<evidence type="ECO:0000256" key="2">
    <source>
        <dbReference type="ARBA" id="ARBA00022737"/>
    </source>
</evidence>
<dbReference type="Gene3D" id="2.30.30.140">
    <property type="match status" value="1"/>
</dbReference>
<dbReference type="SMART" id="SM00293">
    <property type="entry name" value="PWWP"/>
    <property type="match status" value="1"/>
</dbReference>
<feature type="compositionally biased region" description="Pro residues" evidence="4">
    <location>
        <begin position="580"/>
        <end position="597"/>
    </location>
</feature>
<dbReference type="AlphaFoldDB" id="A0A9D3P6Q2"/>
<feature type="compositionally biased region" description="Basic and acidic residues" evidence="4">
    <location>
        <begin position="376"/>
        <end position="394"/>
    </location>
</feature>
<feature type="compositionally biased region" description="Basic and acidic residues" evidence="4">
    <location>
        <begin position="28"/>
        <end position="39"/>
    </location>
</feature>
<feature type="compositionally biased region" description="Basic and acidic residues" evidence="4">
    <location>
        <begin position="453"/>
        <end position="462"/>
    </location>
</feature>
<dbReference type="InterPro" id="IPR032675">
    <property type="entry name" value="LRR_dom_sf"/>
</dbReference>
<dbReference type="InterPro" id="IPR050216">
    <property type="entry name" value="LRR_domain-containing"/>
</dbReference>
<name>A0A9D3P6Q2_9TELE</name>
<accession>A0A9D3P6Q2</accession>
<dbReference type="SUPFAM" id="SSF63748">
    <property type="entry name" value="Tudor/PWWP/MBT"/>
    <property type="match status" value="1"/>
</dbReference>
<evidence type="ECO:0000256" key="1">
    <source>
        <dbReference type="ARBA" id="ARBA00022614"/>
    </source>
</evidence>
<keyword evidence="7" id="KW-1185">Reference proteome</keyword>
<dbReference type="PROSITE" id="PS50812">
    <property type="entry name" value="PWWP"/>
    <property type="match status" value="1"/>
</dbReference>
<dbReference type="Gene3D" id="3.80.10.10">
    <property type="entry name" value="Ribonuclease Inhibitor"/>
    <property type="match status" value="1"/>
</dbReference>
<dbReference type="GO" id="GO:0005737">
    <property type="term" value="C:cytoplasm"/>
    <property type="evidence" value="ECO:0007669"/>
    <property type="project" value="TreeGrafter"/>
</dbReference>
<dbReference type="PANTHER" id="PTHR48051:SF1">
    <property type="entry name" value="RAS SUPPRESSOR PROTEIN 1"/>
    <property type="match status" value="1"/>
</dbReference>
<keyword evidence="2" id="KW-0677">Repeat</keyword>
<feature type="compositionally biased region" description="Polar residues" evidence="4">
    <location>
        <begin position="345"/>
        <end position="374"/>
    </location>
</feature>
<evidence type="ECO:0000313" key="6">
    <source>
        <dbReference type="EMBL" id="KAG7333913.1"/>
    </source>
</evidence>
<feature type="region of interest" description="Disordered" evidence="4">
    <location>
        <begin position="329"/>
        <end position="394"/>
    </location>
</feature>
<feature type="region of interest" description="Disordered" evidence="4">
    <location>
        <begin position="237"/>
        <end position="275"/>
    </location>
</feature>
<dbReference type="Pfam" id="PF13855">
    <property type="entry name" value="LRR_8"/>
    <property type="match status" value="1"/>
</dbReference>
<keyword evidence="1" id="KW-0433">Leucine-rich repeat</keyword>
<organism evidence="6 7">
    <name type="scientific">Hemibagrus wyckioides</name>
    <dbReference type="NCBI Taxonomy" id="337641"/>
    <lineage>
        <taxon>Eukaryota</taxon>
        <taxon>Metazoa</taxon>
        <taxon>Chordata</taxon>
        <taxon>Craniata</taxon>
        <taxon>Vertebrata</taxon>
        <taxon>Euteleostomi</taxon>
        <taxon>Actinopterygii</taxon>
        <taxon>Neopterygii</taxon>
        <taxon>Teleostei</taxon>
        <taxon>Ostariophysi</taxon>
        <taxon>Siluriformes</taxon>
        <taxon>Bagridae</taxon>
        <taxon>Hemibagrus</taxon>
    </lineage>
</organism>
<dbReference type="SMART" id="SM00369">
    <property type="entry name" value="LRR_TYP"/>
    <property type="match status" value="3"/>
</dbReference>
<dbReference type="PANTHER" id="PTHR48051">
    <property type="match status" value="1"/>
</dbReference>
<feature type="region of interest" description="Disordered" evidence="4">
    <location>
        <begin position="20"/>
        <end position="39"/>
    </location>
</feature>
<dbReference type="PROSITE" id="PS51450">
    <property type="entry name" value="LRR"/>
    <property type="match status" value="2"/>
</dbReference>
<feature type="compositionally biased region" description="Basic and acidic residues" evidence="4">
    <location>
        <begin position="329"/>
        <end position="343"/>
    </location>
</feature>
<keyword evidence="3" id="KW-0175">Coiled coil</keyword>
<evidence type="ECO:0000256" key="3">
    <source>
        <dbReference type="SAM" id="Coils"/>
    </source>
</evidence>
<feature type="region of interest" description="Disordered" evidence="4">
    <location>
        <begin position="453"/>
        <end position="472"/>
    </location>
</feature>
<dbReference type="InterPro" id="IPR001611">
    <property type="entry name" value="Leu-rich_rpt"/>
</dbReference>
<feature type="region of interest" description="Disordered" evidence="4">
    <location>
        <begin position="780"/>
        <end position="799"/>
    </location>
</feature>
<feature type="region of interest" description="Disordered" evidence="4">
    <location>
        <begin position="902"/>
        <end position="927"/>
    </location>
</feature>
<sequence>MEEDLCDLHLSLDCGENALKSPSRGSARRGDDSSEHQMNHDSSDIFYLSRQKLKVIPDYVRKYTPLKNLYLEGNELSSLPDNLFSSLPHLLWLDLRNNQLTCLPADIGQHRCLKTMLLEGNLITELPVELGNTITLRALSLRNCPISFPPQEVLQQGLAHILQFLRRTAVAQRPLSMHSAHTALDVPAVEKLPLSEILQSSLDLSEADDNEIHRFKELRQRMIQMDRADLGHVTPVNSPQHHLRAAEGDRSHQTHPPSIKRDQELTRGMFSELPPCDVQNWRRSEERRLAAMRELKEKQASLEQKRKNEELLQEWRNQAKIMQERKILEHKQDQSERHRKDENAADTSTNPNNSGDALNNDSLSEAHNTQQTSLRTRKETKEAREVRDRELEQRIRTHVQMMQQRRRRPRGSPAEEAKAAAQEMQEVKQLQMELAERRRVKDLEYRLSAFTGEKERGSEADARGSGAVERAAPSRTLHPGNMEAAAEELRAGSRIPVTIEQIVNDTLVVTLTYRDRSYTGILLDCNKKTGLFCLPDVVGKSEEPLISIQESDVMNEEPCSKPAIQSAQRPKDENTEPDKPPAVPLPIPVQPGQPTYPPYFEGAPFPQPMWVRHTYSQWVPQPPPRPIKRKKRRSREPGRMTMSTIRLRPRQVLCEKCKNTVTSDEDSKDGSTVAKPSRKENAPQGEELAKEAPPKGLRKEDGDATRETKRRDEAPCYESKRCRKERKEDEKFPGGDVVPHSPVIKISYSTPQGKGEVMKIPSRVHGSVKPFCPKQLMQNGLGEHDNSHEPRKETRSAIESIRTGLTVSIPKLKLPKLTDQDIPSPKIRLKSRGDGVERVSMYEAELVGEARRRSPRIPGSGLARPEDSGDKNALELWSGEETERHGDLTLLINFGKRKADSSSLSVCSSDSLDESKSFSSDGTSPELCELAPGEHVIGVSSSVSTTSSASRAEGRTVPPLTVRLHTRSMSKCITEEGHAVTVGDVVWGKIHGFPWWPARILSISGTRREEDEADAPWPEAKVAWFGSPTTSQLSVAKLSPFREFFRLRFNRKKKGIHRSERGEGWTLAGFRTPCSPPVIPNQDGVHFLQIS</sequence>
<dbReference type="SUPFAM" id="SSF52058">
    <property type="entry name" value="L domain-like"/>
    <property type="match status" value="1"/>
</dbReference>
<evidence type="ECO:0000256" key="4">
    <source>
        <dbReference type="SAM" id="MobiDB-lite"/>
    </source>
</evidence>
<evidence type="ECO:0000313" key="7">
    <source>
        <dbReference type="Proteomes" id="UP000824219"/>
    </source>
</evidence>
<protein>
    <recommendedName>
        <fullName evidence="5">PWWP domain-containing protein</fullName>
    </recommendedName>
</protein>
<feature type="region of interest" description="Disordered" evidence="4">
    <location>
        <begin position="616"/>
        <end position="738"/>
    </location>
</feature>
<feature type="compositionally biased region" description="Basic and acidic residues" evidence="4">
    <location>
        <begin position="569"/>
        <end position="579"/>
    </location>
</feature>
<evidence type="ECO:0000259" key="5">
    <source>
        <dbReference type="PROSITE" id="PS50812"/>
    </source>
</evidence>